<dbReference type="InterPro" id="IPR036412">
    <property type="entry name" value="HAD-like_sf"/>
</dbReference>
<dbReference type="InterPro" id="IPR036291">
    <property type="entry name" value="NAD(P)-bd_dom_sf"/>
</dbReference>
<dbReference type="Pfam" id="PF12710">
    <property type="entry name" value="HAD"/>
    <property type="match status" value="1"/>
</dbReference>
<dbReference type="Gene3D" id="3.40.50.1000">
    <property type="entry name" value="HAD superfamily/HAD-like"/>
    <property type="match status" value="1"/>
</dbReference>
<evidence type="ECO:0000256" key="1">
    <source>
        <dbReference type="ARBA" id="ARBA00005928"/>
    </source>
</evidence>
<dbReference type="Pfam" id="PF07993">
    <property type="entry name" value="NAD_binding_4"/>
    <property type="match status" value="1"/>
</dbReference>
<dbReference type="SUPFAM" id="SSF51735">
    <property type="entry name" value="NAD(P)-binding Rossmann-fold domains"/>
    <property type="match status" value="1"/>
</dbReference>
<feature type="domain" description="Thioester reductase (TE)" evidence="5">
    <location>
        <begin position="14"/>
        <end position="327"/>
    </location>
</feature>
<evidence type="ECO:0000256" key="2">
    <source>
        <dbReference type="ARBA" id="ARBA00022516"/>
    </source>
</evidence>
<dbReference type="InterPro" id="IPR023214">
    <property type="entry name" value="HAD_sf"/>
</dbReference>
<keyword evidence="6" id="KW-0378">Hydrolase</keyword>
<feature type="region of interest" description="Disordered" evidence="4">
    <location>
        <begin position="765"/>
        <end position="789"/>
    </location>
</feature>
<name>A0A1C3P0D3_9ACTN</name>
<dbReference type="Gene3D" id="3.40.50.720">
    <property type="entry name" value="NAD(P)-binding Rossmann-like Domain"/>
    <property type="match status" value="1"/>
</dbReference>
<dbReference type="InterPro" id="IPR026055">
    <property type="entry name" value="FAR"/>
</dbReference>
<dbReference type="Proteomes" id="UP000199013">
    <property type="component" value="Unassembled WGS sequence"/>
</dbReference>
<keyword evidence="2" id="KW-0444">Lipid biosynthesis</keyword>
<gene>
    <name evidence="6" type="ORF">FDG2_3720</name>
</gene>
<dbReference type="PANTHER" id="PTHR11011">
    <property type="entry name" value="MALE STERILITY PROTEIN 2-RELATED"/>
    <property type="match status" value="1"/>
</dbReference>
<dbReference type="GO" id="GO:0035336">
    <property type="term" value="P:long-chain fatty-acyl-CoA metabolic process"/>
    <property type="evidence" value="ECO:0007669"/>
    <property type="project" value="TreeGrafter"/>
</dbReference>
<keyword evidence="3" id="KW-0443">Lipid metabolism</keyword>
<dbReference type="PANTHER" id="PTHR11011:SF45">
    <property type="entry name" value="FATTY ACYL-COA REDUCTASE CG8306-RELATED"/>
    <property type="match status" value="1"/>
</dbReference>
<keyword evidence="7" id="KW-1185">Reference proteome</keyword>
<dbReference type="InterPro" id="IPR033640">
    <property type="entry name" value="FAR_C"/>
</dbReference>
<comment type="similarity">
    <text evidence="1">Belongs to the fatty acyl-CoA reductase family.</text>
</comment>
<dbReference type="GO" id="GO:0016787">
    <property type="term" value="F:hydrolase activity"/>
    <property type="evidence" value="ECO:0007669"/>
    <property type="project" value="UniProtKB-KW"/>
</dbReference>
<accession>A0A1C3P0D3</accession>
<dbReference type="GO" id="GO:0010345">
    <property type="term" value="P:suberin biosynthetic process"/>
    <property type="evidence" value="ECO:0007669"/>
    <property type="project" value="TreeGrafter"/>
</dbReference>
<sequence length="789" mass="86662">MGLPERLAGKRVLVTGATGFVGEALLERLLSDLPDTHVVVLIRPRAGRSGHARFTGLVAKPAFAAWRERVGADGVERALRERVTVLEGDLERMPVLPADLDIVIHCAGEVSFDPPIDTGFATNLGGVQELLRAVRDSGARPHLVHISTAYVAGLRSGHVAEGRLVHNVSWRAEQAAAQRARVTAEDASRTPDALRGFREQAEAEHVRAGAQTVSREAERRRRKWVDRRLVDVGGERARVLGWTDCYTFTKALAERYLENERDGLPLTVVRPSIIESALARPFPGWIEGFKMAEPLIIAYGRGELPDFPASPDGIIDIIPVDLVVNAIIAAAAATPPASTPAYYTICSGFRNPLLFRDLYEHVREYFERHPLISRNRGAVAATDWRFAGAATVESRLRRGERFTELAGRALGYAPRSDRVRQAARDLEQLDERLSFLRRYQDLYRSYTRAELVYVDDATRALHQGLDPADAQRFGFDPACYDWRTYLQDIHIPSVTATIRGPDTLAPPARRATRALAGGPDTLAVFDLDGTLVSSTVVESYLWLRLADQSVAARGRELAALARALPGYVRAERRDRGHLIRAVYTRYAGADPDELARLVDEAAGDILLRRVKPAAIRRVREHREAGHRTVLLTGAVEVLTRPLAPLFDEIVATRLAVGGDGRCTGRLVSAPLVGDARAAWLSHYAGRVGANLSVSWGYADSQSDLPMLRAVGNPVAVNPDLPLYRVARRSGWPIEEWPSTRGEPRAVAASRAERQAHAVAARVRTWRGGEPVGTGTGSDRARTVRPGAQR</sequence>
<dbReference type="InterPro" id="IPR013120">
    <property type="entry name" value="FAR_NAD-bd"/>
</dbReference>
<evidence type="ECO:0000256" key="3">
    <source>
        <dbReference type="ARBA" id="ARBA00023098"/>
    </source>
</evidence>
<dbReference type="CDD" id="cd09071">
    <property type="entry name" value="FAR_C"/>
    <property type="match status" value="1"/>
</dbReference>
<dbReference type="SUPFAM" id="SSF56784">
    <property type="entry name" value="HAD-like"/>
    <property type="match status" value="1"/>
</dbReference>
<proteinExistence type="inferred from homology"/>
<protein>
    <submittedName>
        <fullName evidence="6">HAD-superfamily hydrolase</fullName>
    </submittedName>
</protein>
<dbReference type="GO" id="GO:0080019">
    <property type="term" value="F:alcohol-forming very long-chain fatty acyl-CoA reductase activity"/>
    <property type="evidence" value="ECO:0007669"/>
    <property type="project" value="InterPro"/>
</dbReference>
<dbReference type="Gene3D" id="1.20.1440.100">
    <property type="entry name" value="SG protein - dephosphorylation function"/>
    <property type="match status" value="1"/>
</dbReference>
<dbReference type="AlphaFoldDB" id="A0A1C3P0D3"/>
<dbReference type="EMBL" id="FLUV01001558">
    <property type="protein sequence ID" value="SBW23289.1"/>
    <property type="molecule type" value="Genomic_DNA"/>
</dbReference>
<evidence type="ECO:0000256" key="4">
    <source>
        <dbReference type="SAM" id="MobiDB-lite"/>
    </source>
</evidence>
<evidence type="ECO:0000313" key="6">
    <source>
        <dbReference type="EMBL" id="SBW23289.1"/>
    </source>
</evidence>
<organism evidence="6 7">
    <name type="scientific">Candidatus Protofrankia californiensis</name>
    <dbReference type="NCBI Taxonomy" id="1839754"/>
    <lineage>
        <taxon>Bacteria</taxon>
        <taxon>Bacillati</taxon>
        <taxon>Actinomycetota</taxon>
        <taxon>Actinomycetes</taxon>
        <taxon>Frankiales</taxon>
        <taxon>Frankiaceae</taxon>
        <taxon>Protofrankia</taxon>
    </lineage>
</organism>
<evidence type="ECO:0000313" key="7">
    <source>
        <dbReference type="Proteomes" id="UP000199013"/>
    </source>
</evidence>
<evidence type="ECO:0000259" key="5">
    <source>
        <dbReference type="Pfam" id="PF07993"/>
    </source>
</evidence>
<reference evidence="7" key="1">
    <citation type="submission" date="2016-02" db="EMBL/GenBank/DDBJ databases">
        <authorList>
            <person name="Wibberg D."/>
        </authorList>
    </citation>
    <scope>NUCLEOTIDE SEQUENCE [LARGE SCALE GENOMIC DNA]</scope>
</reference>